<evidence type="ECO:0000256" key="2">
    <source>
        <dbReference type="ARBA" id="ARBA00022741"/>
    </source>
</evidence>
<comment type="caution">
    <text evidence="7">The sequence shown here is derived from an EMBL/GenBank/DDBJ whole genome shotgun (WGS) entry which is preliminary data.</text>
</comment>
<dbReference type="GO" id="GO:0005739">
    <property type="term" value="C:mitochondrion"/>
    <property type="evidence" value="ECO:0007669"/>
    <property type="project" value="TreeGrafter"/>
</dbReference>
<feature type="region of interest" description="Disordered" evidence="5">
    <location>
        <begin position="140"/>
        <end position="170"/>
    </location>
</feature>
<accession>A0A0F4GBY6</accession>
<sequence length="338" mass="36791">MDLLRLPTALRRSILSQPAFTASLRRLTTAIAHDGPIDISSDNTPLDVEPPPILTLSSATLNSYTISTVPELSQLRAASSFFTRQPPTLLFSAPNFRHLPQSHFPEVAFLGRSNVGKSSLLNALFGRSNDKVAHVSKRPGRTKMMNGFGVGGEGGTASGAGTKGKKKEGETMNQEAWKRFGRGGLIVVDMPGYGGGSRQEWGVEALKFLENRKQLRRTFVLVDAEHGLKSSDVSLLTHLRKQGIAHQIVLSKVDKLLYPNAKPPGAETLHNRLVKLRELCGSIRETLNEAAEGGRDVMEDILCCSAEKTLDDKVRNTKIGINEIRWSAMSACGLEAPL</sequence>
<dbReference type="PANTHER" id="PTHR46498">
    <property type="entry name" value="GTP-BINDING PROTEIN 8"/>
    <property type="match status" value="1"/>
</dbReference>
<name>A0A0F4GBY6_9PEZI</name>
<dbReference type="Proteomes" id="UP000033647">
    <property type="component" value="Unassembled WGS sequence"/>
</dbReference>
<evidence type="ECO:0000256" key="1">
    <source>
        <dbReference type="ARBA" id="ARBA00022723"/>
    </source>
</evidence>
<dbReference type="InterPro" id="IPR006073">
    <property type="entry name" value="GTP-bd"/>
</dbReference>
<dbReference type="CDD" id="cd01876">
    <property type="entry name" value="YihA_EngB"/>
    <property type="match status" value="1"/>
</dbReference>
<proteinExistence type="predicted"/>
<keyword evidence="4" id="KW-0342">GTP-binding</keyword>
<dbReference type="InterPro" id="IPR052279">
    <property type="entry name" value="EngB_GTPase"/>
</dbReference>
<keyword evidence="3" id="KW-0460">Magnesium</keyword>
<evidence type="ECO:0000256" key="3">
    <source>
        <dbReference type="ARBA" id="ARBA00022842"/>
    </source>
</evidence>
<dbReference type="Pfam" id="PF01926">
    <property type="entry name" value="MMR_HSR1"/>
    <property type="match status" value="1"/>
</dbReference>
<reference evidence="7 8" key="1">
    <citation type="submission" date="2015-03" db="EMBL/GenBank/DDBJ databases">
        <title>RNA-seq based gene annotation and comparative genomics of four Zymoseptoria species reveal species-specific pathogenicity related genes and transposable element activity.</title>
        <authorList>
            <person name="Grandaubert J."/>
            <person name="Bhattacharyya A."/>
            <person name="Stukenbrock E.H."/>
        </authorList>
    </citation>
    <scope>NUCLEOTIDE SEQUENCE [LARGE SCALE GENOMIC DNA]</scope>
    <source>
        <strain evidence="7 8">Zb18110</strain>
    </source>
</reference>
<dbReference type="EMBL" id="LAFY01004109">
    <property type="protein sequence ID" value="KJX94911.1"/>
    <property type="molecule type" value="Genomic_DNA"/>
</dbReference>
<dbReference type="InterPro" id="IPR027417">
    <property type="entry name" value="P-loop_NTPase"/>
</dbReference>
<dbReference type="GO" id="GO:0046872">
    <property type="term" value="F:metal ion binding"/>
    <property type="evidence" value="ECO:0007669"/>
    <property type="project" value="UniProtKB-KW"/>
</dbReference>
<keyword evidence="1" id="KW-0479">Metal-binding</keyword>
<feature type="compositionally biased region" description="Gly residues" evidence="5">
    <location>
        <begin position="148"/>
        <end position="162"/>
    </location>
</feature>
<dbReference type="GO" id="GO:0005525">
    <property type="term" value="F:GTP binding"/>
    <property type="evidence" value="ECO:0007669"/>
    <property type="project" value="UniProtKB-KW"/>
</dbReference>
<dbReference type="PANTHER" id="PTHR46498:SF1">
    <property type="entry name" value="GTP-BINDING PROTEIN 8"/>
    <property type="match status" value="1"/>
</dbReference>
<evidence type="ECO:0000256" key="5">
    <source>
        <dbReference type="SAM" id="MobiDB-lite"/>
    </source>
</evidence>
<dbReference type="AlphaFoldDB" id="A0A0F4GBY6"/>
<gene>
    <name evidence="7" type="ORF">TI39_contig4150g00020</name>
</gene>
<evidence type="ECO:0000259" key="6">
    <source>
        <dbReference type="PROSITE" id="PS51706"/>
    </source>
</evidence>
<organism evidence="7 8">
    <name type="scientific">Zymoseptoria brevis</name>
    <dbReference type="NCBI Taxonomy" id="1047168"/>
    <lineage>
        <taxon>Eukaryota</taxon>
        <taxon>Fungi</taxon>
        <taxon>Dikarya</taxon>
        <taxon>Ascomycota</taxon>
        <taxon>Pezizomycotina</taxon>
        <taxon>Dothideomycetes</taxon>
        <taxon>Dothideomycetidae</taxon>
        <taxon>Mycosphaerellales</taxon>
        <taxon>Mycosphaerellaceae</taxon>
        <taxon>Zymoseptoria</taxon>
    </lineage>
</organism>
<evidence type="ECO:0000313" key="7">
    <source>
        <dbReference type="EMBL" id="KJX94911.1"/>
    </source>
</evidence>
<dbReference type="Gene3D" id="3.40.50.300">
    <property type="entry name" value="P-loop containing nucleotide triphosphate hydrolases"/>
    <property type="match status" value="1"/>
</dbReference>
<protein>
    <recommendedName>
        <fullName evidence="6">EngB-type G domain-containing protein</fullName>
    </recommendedName>
</protein>
<evidence type="ECO:0000313" key="8">
    <source>
        <dbReference type="Proteomes" id="UP000033647"/>
    </source>
</evidence>
<dbReference type="STRING" id="1047168.A0A0F4GBY6"/>
<dbReference type="SUPFAM" id="SSF52540">
    <property type="entry name" value="P-loop containing nucleoside triphosphate hydrolases"/>
    <property type="match status" value="1"/>
</dbReference>
<evidence type="ECO:0000256" key="4">
    <source>
        <dbReference type="ARBA" id="ARBA00023134"/>
    </source>
</evidence>
<dbReference type="PROSITE" id="PS51706">
    <property type="entry name" value="G_ENGB"/>
    <property type="match status" value="1"/>
</dbReference>
<keyword evidence="8" id="KW-1185">Reference proteome</keyword>
<feature type="domain" description="EngB-type G" evidence="6">
    <location>
        <begin position="103"/>
        <end position="308"/>
    </location>
</feature>
<dbReference type="OrthoDB" id="391988at2759"/>
<dbReference type="InterPro" id="IPR030393">
    <property type="entry name" value="G_ENGB_dom"/>
</dbReference>
<keyword evidence="2" id="KW-0547">Nucleotide-binding</keyword>